<keyword evidence="3 7" id="KW-0032">Aminotransferase</keyword>
<dbReference type="CDD" id="cd00609">
    <property type="entry name" value="AAT_like"/>
    <property type="match status" value="1"/>
</dbReference>
<dbReference type="SUPFAM" id="SSF53383">
    <property type="entry name" value="PLP-dependent transferases"/>
    <property type="match status" value="1"/>
</dbReference>
<dbReference type="GO" id="GO:0033854">
    <property type="term" value="F:glutamate-prephenate aminotransferase activity"/>
    <property type="evidence" value="ECO:0007669"/>
    <property type="project" value="UniProtKB-ARBA"/>
</dbReference>
<dbReference type="GO" id="GO:0033853">
    <property type="term" value="F:aspartate-prephenate aminotransferase activity"/>
    <property type="evidence" value="ECO:0007669"/>
    <property type="project" value="UniProtKB-ARBA"/>
</dbReference>
<evidence type="ECO:0000259" key="6">
    <source>
        <dbReference type="Pfam" id="PF00155"/>
    </source>
</evidence>
<dbReference type="InterPro" id="IPR015424">
    <property type="entry name" value="PyrdxlP-dep_Trfase"/>
</dbReference>
<dbReference type="PANTHER" id="PTHR46383">
    <property type="entry name" value="ASPARTATE AMINOTRANSFERASE"/>
    <property type="match status" value="1"/>
</dbReference>
<accession>A0A097IUX3</accession>
<dbReference type="PROSITE" id="PS00105">
    <property type="entry name" value="AA_TRANSFER_CLASS_1"/>
    <property type="match status" value="1"/>
</dbReference>
<sequence>MTRLRNLSVPLFLQSLGTPVAVTGFVRSPVSLSYPRGVAAWPRTPPLATTPANAEGESGLFADVDSAFNGEDTVSPLVASISPSKTIEVHALTQEMKARGERVVSLCVGEPDFKPPPAVISATATAAQEGATKYTGVTGSLDLRQAICDDLSRRKNLAYTPGDIVVANGAKQAVYEGVLAVVRPGDEVVIPAPYWPSYPEIVKLAGGTPVIVETTVEEGFLLTAEKLRGVLTDRTRMLIFCNPSNPTGAVHSKQQCEELAAVLSEEGGKGDGVWVMADEIYERITYDTPHAAFASLPGMYERTMTVNGFSKSHAMTGYRLGYIAGPPVIVKAIATIQGQLTSCASSISQAAGLAALRVRDDEMQHSFDVMREKRDFVLKCLSKTPGVKTAVPQGAFYVLPDVSAHFGKEAPDGTVIGGATDLCRYLLRAHRVALVTGESFGFPRGIRISYAASLEEINEALGQFEECLSSLK</sequence>
<evidence type="ECO:0000256" key="3">
    <source>
        <dbReference type="ARBA" id="ARBA00022576"/>
    </source>
</evidence>
<dbReference type="Gene3D" id="3.40.640.10">
    <property type="entry name" value="Type I PLP-dependent aspartate aminotransferase-like (Major domain)"/>
    <property type="match status" value="1"/>
</dbReference>
<evidence type="ECO:0000256" key="1">
    <source>
        <dbReference type="ARBA" id="ARBA00001933"/>
    </source>
</evidence>
<dbReference type="Pfam" id="PF00155">
    <property type="entry name" value="Aminotran_1_2"/>
    <property type="match status" value="1"/>
</dbReference>
<dbReference type="InterPro" id="IPR004838">
    <property type="entry name" value="NHTrfase_class1_PyrdxlP-BS"/>
</dbReference>
<dbReference type="EMBL" id="KM113429">
    <property type="protein sequence ID" value="AIT70247.1"/>
    <property type="molecule type" value="mRNA"/>
</dbReference>
<keyword evidence="4 7" id="KW-0808">Transferase</keyword>
<evidence type="ECO:0000256" key="4">
    <source>
        <dbReference type="ARBA" id="ARBA00022679"/>
    </source>
</evidence>
<gene>
    <name evidence="7" type="primary">ast</name>
</gene>
<feature type="domain" description="Aminotransferase class I/classII large" evidence="6">
    <location>
        <begin position="102"/>
        <end position="461"/>
    </location>
</feature>
<dbReference type="InterPro" id="IPR004839">
    <property type="entry name" value="Aminotransferase_I/II_large"/>
</dbReference>
<dbReference type="GO" id="GO:0030170">
    <property type="term" value="F:pyridoxal phosphate binding"/>
    <property type="evidence" value="ECO:0007669"/>
    <property type="project" value="InterPro"/>
</dbReference>
<evidence type="ECO:0000256" key="5">
    <source>
        <dbReference type="ARBA" id="ARBA00022898"/>
    </source>
</evidence>
<dbReference type="Gene3D" id="3.90.1150.10">
    <property type="entry name" value="Aspartate Aminotransferase, domain 1"/>
    <property type="match status" value="1"/>
</dbReference>
<dbReference type="InterPro" id="IPR015421">
    <property type="entry name" value="PyrdxlP-dep_Trfase_major"/>
</dbReference>
<dbReference type="PANTHER" id="PTHR46383:SF1">
    <property type="entry name" value="ASPARTATE AMINOTRANSFERASE"/>
    <property type="match status" value="1"/>
</dbReference>
<protein>
    <submittedName>
        <fullName evidence="7">Aspartate aminotransferase</fullName>
    </submittedName>
</protein>
<evidence type="ECO:0000256" key="2">
    <source>
        <dbReference type="ARBA" id="ARBA00007441"/>
    </source>
</evidence>
<dbReference type="InterPro" id="IPR015422">
    <property type="entry name" value="PyrdxlP-dep_Trfase_small"/>
</dbReference>
<dbReference type="FunFam" id="3.40.640.10:FF:000033">
    <property type="entry name" value="Aspartate aminotransferase"/>
    <property type="match status" value="1"/>
</dbReference>
<dbReference type="InterPro" id="IPR050596">
    <property type="entry name" value="AspAT/PAT-like"/>
</dbReference>
<comment type="similarity">
    <text evidence="2">Belongs to the class-I pyridoxal-phosphate-dependent aminotransferase family.</text>
</comment>
<comment type="cofactor">
    <cofactor evidence="1">
        <name>pyridoxal 5'-phosphate</name>
        <dbReference type="ChEBI" id="CHEBI:597326"/>
    </cofactor>
</comment>
<keyword evidence="5" id="KW-0663">Pyridoxal phosphate</keyword>
<evidence type="ECO:0000313" key="7">
    <source>
        <dbReference type="EMBL" id="AIT70247.1"/>
    </source>
</evidence>
<name>A0A097IUX3_9PHAE</name>
<dbReference type="AlphaFoldDB" id="A0A097IUX3"/>
<reference evidence="7" key="1">
    <citation type="journal article" date="2014" name="PLoS ONE">
        <title>Phylogeny of c4-photosynthesis enzymes based on algal transcriptomic and genomic data supports an archaeal/proteobacterial origin and multiple duplication for most c4-related genes.</title>
        <authorList>
            <person name="Chi S."/>
            <person name="Wu S."/>
            <person name="Yu J."/>
            <person name="Wang X."/>
            <person name="Tang X."/>
            <person name="Liu T."/>
        </authorList>
    </citation>
    <scope>NUCLEOTIDE SEQUENCE</scope>
    <source>
        <strain evidence="7">YRMA-2010813</strain>
    </source>
</reference>
<organism evidence="7">
    <name type="scientific">Sargassum thunbergii</name>
    <dbReference type="NCBI Taxonomy" id="127542"/>
    <lineage>
        <taxon>Eukaryota</taxon>
        <taxon>Sar</taxon>
        <taxon>Stramenopiles</taxon>
        <taxon>Ochrophyta</taxon>
        <taxon>PX clade</taxon>
        <taxon>Phaeophyceae</taxon>
        <taxon>Fucales</taxon>
        <taxon>Sargassaceae</taxon>
        <taxon>Sargassum</taxon>
    </lineage>
</organism>
<proteinExistence type="evidence at transcript level"/>
<dbReference type="GO" id="GO:0006520">
    <property type="term" value="P:amino acid metabolic process"/>
    <property type="evidence" value="ECO:0007669"/>
    <property type="project" value="InterPro"/>
</dbReference>